<dbReference type="EMBL" id="VEVO01000020">
    <property type="protein sequence ID" value="KAF0025657.1"/>
    <property type="molecule type" value="Genomic_DNA"/>
</dbReference>
<gene>
    <name evidence="1" type="ORF">F2P81_022538</name>
</gene>
<protein>
    <submittedName>
        <fullName evidence="1">Uncharacterized protein</fullName>
    </submittedName>
</protein>
<organism evidence="1 2">
    <name type="scientific">Scophthalmus maximus</name>
    <name type="common">Turbot</name>
    <name type="synonym">Psetta maxima</name>
    <dbReference type="NCBI Taxonomy" id="52904"/>
    <lineage>
        <taxon>Eukaryota</taxon>
        <taxon>Metazoa</taxon>
        <taxon>Chordata</taxon>
        <taxon>Craniata</taxon>
        <taxon>Vertebrata</taxon>
        <taxon>Euteleostomi</taxon>
        <taxon>Actinopterygii</taxon>
        <taxon>Neopterygii</taxon>
        <taxon>Teleostei</taxon>
        <taxon>Neoteleostei</taxon>
        <taxon>Acanthomorphata</taxon>
        <taxon>Carangaria</taxon>
        <taxon>Pleuronectiformes</taxon>
        <taxon>Pleuronectoidei</taxon>
        <taxon>Scophthalmidae</taxon>
        <taxon>Scophthalmus</taxon>
    </lineage>
</organism>
<comment type="caution">
    <text evidence="1">The sequence shown here is derived from an EMBL/GenBank/DDBJ whole genome shotgun (WGS) entry which is preliminary data.</text>
</comment>
<proteinExistence type="predicted"/>
<reference evidence="1 2" key="1">
    <citation type="submission" date="2019-06" db="EMBL/GenBank/DDBJ databases">
        <title>Draft genomes of female and male turbot (Scophthalmus maximus).</title>
        <authorList>
            <person name="Xu H."/>
            <person name="Xu X.-W."/>
            <person name="Shao C."/>
            <person name="Chen S."/>
        </authorList>
    </citation>
    <scope>NUCLEOTIDE SEQUENCE [LARGE SCALE GENOMIC DNA]</scope>
    <source>
        <strain evidence="1">Ysfricsl-2016a</strain>
        <tissue evidence="1">Blood</tissue>
    </source>
</reference>
<sequence length="103" mass="11507">MDDELRGPPSPAECVLALGYLPFDATRGEDEARTRTFIPARSRAICCRSKGQSTLKEFSVLNFTNNRASYLDSAIVRVYSEGAKWSDEVCHCRPVWVFSDSLA</sequence>
<evidence type="ECO:0000313" key="1">
    <source>
        <dbReference type="EMBL" id="KAF0025657.1"/>
    </source>
</evidence>
<evidence type="ECO:0000313" key="2">
    <source>
        <dbReference type="Proteomes" id="UP000438429"/>
    </source>
</evidence>
<accession>A0A6A4RYH7</accession>
<name>A0A6A4RYH7_SCOMX</name>
<dbReference type="Proteomes" id="UP000438429">
    <property type="component" value="Unassembled WGS sequence"/>
</dbReference>
<dbReference type="AlphaFoldDB" id="A0A6A4RYH7"/>